<proteinExistence type="predicted"/>
<evidence type="ECO:0000313" key="6">
    <source>
        <dbReference type="Proteomes" id="UP000886785"/>
    </source>
</evidence>
<dbReference type="Pfam" id="PF02311">
    <property type="entry name" value="AraC_binding"/>
    <property type="match status" value="1"/>
</dbReference>
<dbReference type="SUPFAM" id="SSF46689">
    <property type="entry name" value="Homeodomain-like"/>
    <property type="match status" value="2"/>
</dbReference>
<keyword evidence="2" id="KW-0238">DNA-binding</keyword>
<accession>A0A9D1DSI9</accession>
<keyword evidence="3" id="KW-0804">Transcription</keyword>
<dbReference type="PROSITE" id="PS01124">
    <property type="entry name" value="HTH_ARAC_FAMILY_2"/>
    <property type="match status" value="1"/>
</dbReference>
<dbReference type="InterPro" id="IPR018062">
    <property type="entry name" value="HTH_AraC-typ_CS"/>
</dbReference>
<dbReference type="InterPro" id="IPR037923">
    <property type="entry name" value="HTH-like"/>
</dbReference>
<dbReference type="SMART" id="SM00342">
    <property type="entry name" value="HTH_ARAC"/>
    <property type="match status" value="1"/>
</dbReference>
<keyword evidence="1" id="KW-0805">Transcription regulation</keyword>
<evidence type="ECO:0000256" key="2">
    <source>
        <dbReference type="ARBA" id="ARBA00023125"/>
    </source>
</evidence>
<comment type="caution">
    <text evidence="5">The sequence shown here is derived from an EMBL/GenBank/DDBJ whole genome shotgun (WGS) entry which is preliminary data.</text>
</comment>
<dbReference type="EMBL" id="DVHF01000135">
    <property type="protein sequence ID" value="HIR58126.1"/>
    <property type="molecule type" value="Genomic_DNA"/>
</dbReference>
<gene>
    <name evidence="5" type="ORF">IAA54_10715</name>
</gene>
<feature type="domain" description="HTH araC/xylS-type" evidence="4">
    <location>
        <begin position="160"/>
        <end position="258"/>
    </location>
</feature>
<name>A0A9D1DSI9_9FIRM</name>
<sequence>MIQGVRINSCGLSDCPPSWSWDTGAAGFPDFDLWTVLRGKGSLRDPQKRYEVSEGCCFLLGPGIRYVGSHSPQNPLLVINVHFSFQADASACLMDPGATVFRRISNLPFFIDLLNRILISYNRGSRETAQLWLEAALLEFWGQTREDAALRHGSWNRIVEEICSVVHLRFADPPTLDELARKYGYSPDYLGRMFKAVMNMNFSQYVINSRLSQARLLLQTTQLSVEEIAEQLGYYDACHFVKQFKKHVGQTPHSYKKSG</sequence>
<dbReference type="InterPro" id="IPR003313">
    <property type="entry name" value="AraC-bd"/>
</dbReference>
<dbReference type="AlphaFoldDB" id="A0A9D1DSI9"/>
<dbReference type="Gene3D" id="1.10.10.60">
    <property type="entry name" value="Homeodomain-like"/>
    <property type="match status" value="2"/>
</dbReference>
<dbReference type="GO" id="GO:0043565">
    <property type="term" value="F:sequence-specific DNA binding"/>
    <property type="evidence" value="ECO:0007669"/>
    <property type="project" value="InterPro"/>
</dbReference>
<dbReference type="GO" id="GO:0003700">
    <property type="term" value="F:DNA-binding transcription factor activity"/>
    <property type="evidence" value="ECO:0007669"/>
    <property type="project" value="InterPro"/>
</dbReference>
<dbReference type="Pfam" id="PF12833">
    <property type="entry name" value="HTH_18"/>
    <property type="match status" value="1"/>
</dbReference>
<dbReference type="PANTHER" id="PTHR43280:SF10">
    <property type="entry name" value="REGULATORY PROTEIN POCR"/>
    <property type="match status" value="1"/>
</dbReference>
<dbReference type="Proteomes" id="UP000886785">
    <property type="component" value="Unassembled WGS sequence"/>
</dbReference>
<dbReference type="SUPFAM" id="SSF51215">
    <property type="entry name" value="Regulatory protein AraC"/>
    <property type="match status" value="1"/>
</dbReference>
<dbReference type="InterPro" id="IPR009057">
    <property type="entry name" value="Homeodomain-like_sf"/>
</dbReference>
<evidence type="ECO:0000313" key="5">
    <source>
        <dbReference type="EMBL" id="HIR58126.1"/>
    </source>
</evidence>
<protein>
    <submittedName>
        <fullName evidence="5">Helix-turn-helix domain-containing protein</fullName>
    </submittedName>
</protein>
<reference evidence="5" key="2">
    <citation type="journal article" date="2021" name="PeerJ">
        <title>Extensive microbial diversity within the chicken gut microbiome revealed by metagenomics and culture.</title>
        <authorList>
            <person name="Gilroy R."/>
            <person name="Ravi A."/>
            <person name="Getino M."/>
            <person name="Pursley I."/>
            <person name="Horton D.L."/>
            <person name="Alikhan N.F."/>
            <person name="Baker D."/>
            <person name="Gharbi K."/>
            <person name="Hall N."/>
            <person name="Watson M."/>
            <person name="Adriaenssens E.M."/>
            <person name="Foster-Nyarko E."/>
            <person name="Jarju S."/>
            <person name="Secka A."/>
            <person name="Antonio M."/>
            <person name="Oren A."/>
            <person name="Chaudhuri R.R."/>
            <person name="La Ragione R."/>
            <person name="Hildebrand F."/>
            <person name="Pallen M.J."/>
        </authorList>
    </citation>
    <scope>NUCLEOTIDE SEQUENCE</scope>
    <source>
        <strain evidence="5">ChiSjej1B19-7085</strain>
    </source>
</reference>
<dbReference type="InterPro" id="IPR018060">
    <property type="entry name" value="HTH_AraC"/>
</dbReference>
<dbReference type="PANTHER" id="PTHR43280">
    <property type="entry name" value="ARAC-FAMILY TRANSCRIPTIONAL REGULATOR"/>
    <property type="match status" value="1"/>
</dbReference>
<evidence type="ECO:0000256" key="1">
    <source>
        <dbReference type="ARBA" id="ARBA00023015"/>
    </source>
</evidence>
<dbReference type="PRINTS" id="PR00032">
    <property type="entry name" value="HTHARAC"/>
</dbReference>
<organism evidence="5 6">
    <name type="scientific">Candidatus Gallacutalibacter pullicola</name>
    <dbReference type="NCBI Taxonomy" id="2840830"/>
    <lineage>
        <taxon>Bacteria</taxon>
        <taxon>Bacillati</taxon>
        <taxon>Bacillota</taxon>
        <taxon>Clostridia</taxon>
        <taxon>Eubacteriales</taxon>
        <taxon>Candidatus Gallacutalibacter</taxon>
    </lineage>
</organism>
<reference evidence="5" key="1">
    <citation type="submission" date="2020-10" db="EMBL/GenBank/DDBJ databases">
        <authorList>
            <person name="Gilroy R."/>
        </authorList>
    </citation>
    <scope>NUCLEOTIDE SEQUENCE</scope>
    <source>
        <strain evidence="5">ChiSjej1B19-7085</strain>
    </source>
</reference>
<evidence type="ECO:0000256" key="3">
    <source>
        <dbReference type="ARBA" id="ARBA00023163"/>
    </source>
</evidence>
<dbReference type="InterPro" id="IPR020449">
    <property type="entry name" value="Tscrpt_reg_AraC-type_HTH"/>
</dbReference>
<evidence type="ECO:0000259" key="4">
    <source>
        <dbReference type="PROSITE" id="PS01124"/>
    </source>
</evidence>
<dbReference type="PROSITE" id="PS00041">
    <property type="entry name" value="HTH_ARAC_FAMILY_1"/>
    <property type="match status" value="1"/>
</dbReference>